<evidence type="ECO:0000313" key="8">
    <source>
        <dbReference type="EMBL" id="CUI01782.1"/>
    </source>
</evidence>
<dbReference type="GO" id="GO:0042803">
    <property type="term" value="F:protein homodimerization activity"/>
    <property type="evidence" value="ECO:0007669"/>
    <property type="project" value="InterPro"/>
</dbReference>
<dbReference type="InterPro" id="IPR013805">
    <property type="entry name" value="GrpE_CC"/>
</dbReference>
<accession>A0A0P1HDM3</accession>
<gene>
    <name evidence="8" type="primary">grpE_2</name>
    <name evidence="4" type="synonym">grpE</name>
    <name evidence="8" type="ORF">PHA8399_03929</name>
</gene>
<dbReference type="PANTHER" id="PTHR21237">
    <property type="entry name" value="GRPE PROTEIN"/>
    <property type="match status" value="1"/>
</dbReference>
<evidence type="ECO:0000256" key="7">
    <source>
        <dbReference type="SAM" id="MobiDB-lite"/>
    </source>
</evidence>
<dbReference type="CDD" id="cd00446">
    <property type="entry name" value="GrpE"/>
    <property type="match status" value="1"/>
</dbReference>
<dbReference type="SUPFAM" id="SSF51064">
    <property type="entry name" value="Head domain of nucleotide exchange factor GrpE"/>
    <property type="match status" value="1"/>
</dbReference>
<dbReference type="SUPFAM" id="SSF58014">
    <property type="entry name" value="Coiled-coil domain of nucleotide exchange factor GrpE"/>
    <property type="match status" value="1"/>
</dbReference>
<sequence length="200" mass="21251">MAQETLGTDPDDTKTGFGTETADAATLERTEAQTTDSSAVADEIAGLTDKWKRALADAENARKRAELARTEGREHGIATAVEALAPALDALSLGIEAARNAPDAEDPRIAAHLEGLRNIRAAFETGLKALGVHTIAPEDVPFDPKQHEAMGTQESDKMKPGRVLVLHRPGFAIGNRLIRPARVTVSAAPSEDRASEKKEG</sequence>
<dbReference type="RefSeq" id="WP_058287777.1">
    <property type="nucleotide sequence ID" value="NZ_CYSR01000035.1"/>
</dbReference>
<dbReference type="GO" id="GO:0051087">
    <property type="term" value="F:protein-folding chaperone binding"/>
    <property type="evidence" value="ECO:0007669"/>
    <property type="project" value="InterPro"/>
</dbReference>
<dbReference type="HAMAP" id="MF_01151">
    <property type="entry name" value="GrpE"/>
    <property type="match status" value="1"/>
</dbReference>
<dbReference type="InterPro" id="IPR000740">
    <property type="entry name" value="GrpE"/>
</dbReference>
<dbReference type="GO" id="GO:0051082">
    <property type="term" value="F:unfolded protein binding"/>
    <property type="evidence" value="ECO:0007669"/>
    <property type="project" value="TreeGrafter"/>
</dbReference>
<comment type="similarity">
    <text evidence="1 4 6">Belongs to the GrpE family.</text>
</comment>
<keyword evidence="2 4" id="KW-0346">Stress response</keyword>
<evidence type="ECO:0000256" key="2">
    <source>
        <dbReference type="ARBA" id="ARBA00023016"/>
    </source>
</evidence>
<dbReference type="GO" id="GO:0000774">
    <property type="term" value="F:adenyl-nucleotide exchange factor activity"/>
    <property type="evidence" value="ECO:0007669"/>
    <property type="project" value="InterPro"/>
</dbReference>
<dbReference type="Gene3D" id="3.90.20.20">
    <property type="match status" value="1"/>
</dbReference>
<protein>
    <recommendedName>
        <fullName evidence="4 5">Protein GrpE</fullName>
    </recommendedName>
    <alternativeName>
        <fullName evidence="4">HSP-70 cofactor</fullName>
    </alternativeName>
</protein>
<dbReference type="PRINTS" id="PR00773">
    <property type="entry name" value="GRPEPROTEIN"/>
</dbReference>
<dbReference type="InterPro" id="IPR009012">
    <property type="entry name" value="GrpE_head"/>
</dbReference>
<dbReference type="AlphaFoldDB" id="A0A0P1HDM3"/>
<evidence type="ECO:0000256" key="6">
    <source>
        <dbReference type="RuleBase" id="RU004478"/>
    </source>
</evidence>
<comment type="function">
    <text evidence="4 5">Participates actively in the response to hyperosmotic and heat shock by preventing the aggregation of stress-denatured proteins, in association with DnaK and GrpE. It is the nucleotide exchange factor for DnaK and may function as a thermosensor. Unfolded proteins bind initially to DnaJ; upon interaction with the DnaJ-bound protein, DnaK hydrolyzes its bound ATP, resulting in the formation of a stable complex. GrpE releases ADP from DnaK; ATP binding to DnaK triggers the release of the substrate protein, thus completing the reaction cycle. Several rounds of ATP-dependent interactions between DnaJ, DnaK and GrpE are required for fully efficient folding.</text>
</comment>
<keyword evidence="4" id="KW-0963">Cytoplasm</keyword>
<evidence type="ECO:0000313" key="9">
    <source>
        <dbReference type="Proteomes" id="UP000051326"/>
    </source>
</evidence>
<evidence type="ECO:0000256" key="1">
    <source>
        <dbReference type="ARBA" id="ARBA00009054"/>
    </source>
</evidence>
<organism evidence="8 9">
    <name type="scientific">Leisingera aquaemixtae</name>
    <dbReference type="NCBI Taxonomy" id="1396826"/>
    <lineage>
        <taxon>Bacteria</taxon>
        <taxon>Pseudomonadati</taxon>
        <taxon>Pseudomonadota</taxon>
        <taxon>Alphaproteobacteria</taxon>
        <taxon>Rhodobacterales</taxon>
        <taxon>Roseobacteraceae</taxon>
        <taxon>Leisingera</taxon>
    </lineage>
</organism>
<keyword evidence="3 4" id="KW-0143">Chaperone</keyword>
<evidence type="ECO:0000256" key="4">
    <source>
        <dbReference type="HAMAP-Rule" id="MF_01151"/>
    </source>
</evidence>
<evidence type="ECO:0000256" key="3">
    <source>
        <dbReference type="ARBA" id="ARBA00023186"/>
    </source>
</evidence>
<dbReference type="Proteomes" id="UP000051326">
    <property type="component" value="Unassembled WGS sequence"/>
</dbReference>
<name>A0A0P1HDM3_9RHOB</name>
<comment type="subunit">
    <text evidence="4">Homodimer.</text>
</comment>
<comment type="subcellular location">
    <subcellularLocation>
        <location evidence="4">Cytoplasm</location>
    </subcellularLocation>
</comment>
<reference evidence="8 9" key="1">
    <citation type="submission" date="2015-09" db="EMBL/GenBank/DDBJ databases">
        <authorList>
            <consortium name="Swine Surveillance"/>
        </authorList>
    </citation>
    <scope>NUCLEOTIDE SEQUENCE [LARGE SCALE GENOMIC DNA]</scope>
    <source>
        <strain evidence="8 9">CECT 8399</strain>
    </source>
</reference>
<dbReference type="Pfam" id="PF01025">
    <property type="entry name" value="GrpE"/>
    <property type="match status" value="1"/>
</dbReference>
<dbReference type="EMBL" id="CYSR01000035">
    <property type="protein sequence ID" value="CUI01782.1"/>
    <property type="molecule type" value="Genomic_DNA"/>
</dbReference>
<evidence type="ECO:0000256" key="5">
    <source>
        <dbReference type="RuleBase" id="RU000639"/>
    </source>
</evidence>
<dbReference type="PROSITE" id="PS01071">
    <property type="entry name" value="GRPE"/>
    <property type="match status" value="1"/>
</dbReference>
<dbReference type="STRING" id="1396826.PHA8399_03929"/>
<dbReference type="Gene3D" id="2.30.22.10">
    <property type="entry name" value="Head domain of nucleotide exchange factor GrpE"/>
    <property type="match status" value="1"/>
</dbReference>
<dbReference type="GO" id="GO:0006457">
    <property type="term" value="P:protein folding"/>
    <property type="evidence" value="ECO:0007669"/>
    <property type="project" value="InterPro"/>
</dbReference>
<proteinExistence type="inferred from homology"/>
<dbReference type="PANTHER" id="PTHR21237:SF23">
    <property type="entry name" value="GRPE PROTEIN HOMOLOG, MITOCHONDRIAL"/>
    <property type="match status" value="1"/>
</dbReference>
<feature type="region of interest" description="Disordered" evidence="7">
    <location>
        <begin position="1"/>
        <end position="41"/>
    </location>
</feature>
<dbReference type="GO" id="GO:0005737">
    <property type="term" value="C:cytoplasm"/>
    <property type="evidence" value="ECO:0007669"/>
    <property type="project" value="UniProtKB-SubCell"/>
</dbReference>